<accession>A0A6I3WG74</accession>
<dbReference type="Proteomes" id="UP000438196">
    <property type="component" value="Unassembled WGS sequence"/>
</dbReference>
<evidence type="ECO:0008006" key="3">
    <source>
        <dbReference type="Google" id="ProtNLM"/>
    </source>
</evidence>
<dbReference type="EMBL" id="WNNK01000022">
    <property type="protein sequence ID" value="MUF07241.1"/>
    <property type="molecule type" value="Genomic_DNA"/>
</dbReference>
<protein>
    <recommendedName>
        <fullName evidence="3">Head decoration protein</fullName>
    </recommendedName>
</protein>
<name>A0A6I3WG74_9PSED</name>
<proteinExistence type="predicted"/>
<keyword evidence="2" id="KW-1185">Reference proteome</keyword>
<dbReference type="InterPro" id="IPR004195">
    <property type="entry name" value="Head_decoration_D"/>
</dbReference>
<gene>
    <name evidence="1" type="ORF">GNF76_23085</name>
</gene>
<dbReference type="OrthoDB" id="7032972at2"/>
<sequence>MSLIPTEIRDNPQRPGVQAQVYIPDQLIADARNLVTQPILLAAGVLKRGTILGQQTVSPVQVIPKPGNAGNGTVAPVTVGSAIETGGYALLATSATVFSVTNPEGVVLGDATVGTAFAHAEINLTITAGATAFAVGDGFTVNVFDVVGTYVECVRTASDGSQVPVAILVDDADAADGPVTAGAYVAGEFNASWLIYSPTWSLPALVSAMRPYGLFAKTSLSAASPSNNSAP</sequence>
<dbReference type="AlphaFoldDB" id="A0A6I3WG74"/>
<comment type="caution">
    <text evidence="1">The sequence shown here is derived from an EMBL/GenBank/DDBJ whole genome shotgun (WGS) entry which is preliminary data.</text>
</comment>
<reference evidence="1 2" key="1">
    <citation type="submission" date="2019-11" db="EMBL/GenBank/DDBJ databases">
        <title>Pseudomonas karstica sp. nov. and Pseudomonas spelaei sp. nov. from karst caves.</title>
        <authorList>
            <person name="Zeman M."/>
        </authorList>
    </citation>
    <scope>NUCLEOTIDE SEQUENCE [LARGE SCALE GENOMIC DNA]</scope>
    <source>
        <strain evidence="1 2">CCM 7893</strain>
    </source>
</reference>
<dbReference type="Pfam" id="PF02924">
    <property type="entry name" value="HDPD"/>
    <property type="match status" value="1"/>
</dbReference>
<evidence type="ECO:0000313" key="2">
    <source>
        <dbReference type="Proteomes" id="UP000438196"/>
    </source>
</evidence>
<evidence type="ECO:0000313" key="1">
    <source>
        <dbReference type="EMBL" id="MUF07241.1"/>
    </source>
</evidence>
<dbReference type="RefSeq" id="WP_155585386.1">
    <property type="nucleotide sequence ID" value="NZ_JBHSTH010000022.1"/>
</dbReference>
<organism evidence="1 2">
    <name type="scientific">Pseudomonas spelaei</name>
    <dbReference type="NCBI Taxonomy" id="1055469"/>
    <lineage>
        <taxon>Bacteria</taxon>
        <taxon>Pseudomonadati</taxon>
        <taxon>Pseudomonadota</taxon>
        <taxon>Gammaproteobacteria</taxon>
        <taxon>Pseudomonadales</taxon>
        <taxon>Pseudomonadaceae</taxon>
        <taxon>Pseudomonas</taxon>
    </lineage>
</organism>